<dbReference type="PANTHER" id="PTHR44051">
    <property type="entry name" value="GLUTATHIONE S-TRANSFERASE-RELATED"/>
    <property type="match status" value="1"/>
</dbReference>
<dbReference type="SFLD" id="SFLDG00358">
    <property type="entry name" value="Main_(cytGST)"/>
    <property type="match status" value="1"/>
</dbReference>
<dbReference type="InterPro" id="IPR004046">
    <property type="entry name" value="GST_C"/>
</dbReference>
<evidence type="ECO:0000256" key="1">
    <source>
        <dbReference type="ARBA" id="ARBA00012452"/>
    </source>
</evidence>
<dbReference type="SUPFAM" id="SSF52833">
    <property type="entry name" value="Thioredoxin-like"/>
    <property type="match status" value="1"/>
</dbReference>
<dbReference type="SFLD" id="SFLDG01150">
    <property type="entry name" value="Main.1:_Beta-like"/>
    <property type="match status" value="1"/>
</dbReference>
<dbReference type="InterPro" id="IPR036282">
    <property type="entry name" value="Glutathione-S-Trfase_C_sf"/>
</dbReference>
<reference evidence="6" key="1">
    <citation type="journal article" date="2020" name="MBio">
        <title>Horizontal gene transfer to a defensive symbiont with a reduced genome amongst a multipartite beetle microbiome.</title>
        <authorList>
            <person name="Waterworth S.C."/>
            <person name="Florez L.V."/>
            <person name="Rees E.R."/>
            <person name="Hertweck C."/>
            <person name="Kaltenpoth M."/>
            <person name="Kwan J.C."/>
        </authorList>
    </citation>
    <scope>NUCLEOTIDE SEQUENCE [LARGE SCALE GENOMIC DNA]</scope>
</reference>
<dbReference type="Pfam" id="PF00043">
    <property type="entry name" value="GST_C"/>
    <property type="match status" value="1"/>
</dbReference>
<dbReference type="Proteomes" id="UP000467522">
    <property type="component" value="Unassembled WGS sequence"/>
</dbReference>
<dbReference type="Pfam" id="PF13409">
    <property type="entry name" value="GST_N_2"/>
    <property type="match status" value="1"/>
</dbReference>
<dbReference type="GO" id="GO:0004364">
    <property type="term" value="F:glutathione transferase activity"/>
    <property type="evidence" value="ECO:0007669"/>
    <property type="project" value="UniProtKB-EC"/>
</dbReference>
<dbReference type="EC" id="2.5.1.18" evidence="1"/>
<comment type="catalytic activity">
    <reaction evidence="3">
        <text>RX + glutathione = an S-substituted glutathione + a halide anion + H(+)</text>
        <dbReference type="Rhea" id="RHEA:16437"/>
        <dbReference type="ChEBI" id="CHEBI:15378"/>
        <dbReference type="ChEBI" id="CHEBI:16042"/>
        <dbReference type="ChEBI" id="CHEBI:17792"/>
        <dbReference type="ChEBI" id="CHEBI:57925"/>
        <dbReference type="ChEBI" id="CHEBI:90779"/>
        <dbReference type="EC" id="2.5.1.18"/>
    </reaction>
</comment>
<proteinExistence type="predicted"/>
<dbReference type="CDD" id="cd03189">
    <property type="entry name" value="GST_C_GTT1_like"/>
    <property type="match status" value="1"/>
</dbReference>
<sequence>MTDRGGRPGSVGQTRLVAARDAFRVRATRAGYDVVPAPTSGVDMLTVHHLNNSRSQRVLWLLEELDVPYEIVRYARDPKTMLAPPELRAIHPLGKSPVVTDDGRTYAESGAIIEYLVERYGNGRLAPPPGTPERHDYTYWLHYAEGSAMPPLLLKLVALRIAHAPMPFFARPIARKIADTLQSSFVDPQIALHLGYLDDTLSRTGWFVGDGFSAADIQMSFPLEAATARGGGSRYPAIARFLDAIHARPAYQRALERGGPYDLLK</sequence>
<accession>A0A833PPG7</accession>
<dbReference type="Gene3D" id="3.40.30.10">
    <property type="entry name" value="Glutaredoxin"/>
    <property type="match status" value="1"/>
</dbReference>
<name>A0A833PPG7_BURL3</name>
<dbReference type="PANTHER" id="PTHR44051:SF9">
    <property type="entry name" value="GLUTATHIONE S-TRANSFERASE 1"/>
    <property type="match status" value="1"/>
</dbReference>
<dbReference type="InterPro" id="IPR040079">
    <property type="entry name" value="Glutathione_S-Trfase"/>
</dbReference>
<evidence type="ECO:0000256" key="2">
    <source>
        <dbReference type="ARBA" id="ARBA00022679"/>
    </source>
</evidence>
<comment type="caution">
    <text evidence="5">The sequence shown here is derived from an EMBL/GenBank/DDBJ whole genome shotgun (WGS) entry which is preliminary data.</text>
</comment>
<evidence type="ECO:0000259" key="4">
    <source>
        <dbReference type="PROSITE" id="PS50404"/>
    </source>
</evidence>
<dbReference type="GO" id="GO:0005737">
    <property type="term" value="C:cytoplasm"/>
    <property type="evidence" value="ECO:0007669"/>
    <property type="project" value="UniProtKB-ARBA"/>
</dbReference>
<dbReference type="CDD" id="cd03046">
    <property type="entry name" value="GST_N_GTT1_like"/>
    <property type="match status" value="1"/>
</dbReference>
<dbReference type="SFLD" id="SFLDS00019">
    <property type="entry name" value="Glutathione_Transferase_(cytos"/>
    <property type="match status" value="1"/>
</dbReference>
<dbReference type="AlphaFoldDB" id="A0A833PPG7"/>
<dbReference type="SUPFAM" id="SSF47616">
    <property type="entry name" value="GST C-terminal domain-like"/>
    <property type="match status" value="1"/>
</dbReference>
<dbReference type="InterPro" id="IPR036249">
    <property type="entry name" value="Thioredoxin-like_sf"/>
</dbReference>
<organism evidence="5 6">
    <name type="scientific">Burkholderia lata (strain ATCC 17760 / DSM 23089 / LMG 22485 / NCIMB 9086 / R18194 / 383)</name>
    <dbReference type="NCBI Taxonomy" id="482957"/>
    <lineage>
        <taxon>Bacteria</taxon>
        <taxon>Pseudomonadati</taxon>
        <taxon>Pseudomonadota</taxon>
        <taxon>Betaproteobacteria</taxon>
        <taxon>Burkholderiales</taxon>
        <taxon>Burkholderiaceae</taxon>
        <taxon>Burkholderia</taxon>
        <taxon>Burkholderia cepacia complex</taxon>
    </lineage>
</organism>
<evidence type="ECO:0000256" key="3">
    <source>
        <dbReference type="ARBA" id="ARBA00047960"/>
    </source>
</evidence>
<evidence type="ECO:0000313" key="5">
    <source>
        <dbReference type="EMBL" id="KAF1038390.1"/>
    </source>
</evidence>
<dbReference type="GO" id="GO:0004601">
    <property type="term" value="F:peroxidase activity"/>
    <property type="evidence" value="ECO:0007669"/>
    <property type="project" value="UniProtKB-ARBA"/>
</dbReference>
<keyword evidence="2 5" id="KW-0808">Transferase</keyword>
<dbReference type="InterPro" id="IPR004045">
    <property type="entry name" value="Glutathione_S-Trfase_N"/>
</dbReference>
<protein>
    <recommendedName>
        <fullName evidence="1">glutathione transferase</fullName>
        <ecNumber evidence="1">2.5.1.18</ecNumber>
    </recommendedName>
</protein>
<feature type="domain" description="GST N-terminal" evidence="4">
    <location>
        <begin position="42"/>
        <end position="124"/>
    </location>
</feature>
<dbReference type="EMBL" id="WNDV01000006">
    <property type="protein sequence ID" value="KAF1038390.1"/>
    <property type="molecule type" value="Genomic_DNA"/>
</dbReference>
<dbReference type="Gene3D" id="1.20.1050.10">
    <property type="match status" value="1"/>
</dbReference>
<evidence type="ECO:0000313" key="6">
    <source>
        <dbReference type="Proteomes" id="UP000467522"/>
    </source>
</evidence>
<gene>
    <name evidence="5" type="primary">gstB_2</name>
    <name evidence="5" type="ORF">GAK33_02445</name>
</gene>
<dbReference type="FunFam" id="3.40.30.10:FF:000156">
    <property type="entry name" value="Glutathione S-transferase 1"/>
    <property type="match status" value="1"/>
</dbReference>
<dbReference type="PROSITE" id="PS50404">
    <property type="entry name" value="GST_NTER"/>
    <property type="match status" value="1"/>
</dbReference>